<sequence>MIAPAEGKISPQIISARVSAAKSTIDTRYIAATKIDRNFIFCFWYSFRY</sequence>
<name>A0A4Y0BHV5_ANOFN</name>
<evidence type="ECO:0000313" key="1">
    <source>
        <dbReference type="EnsemblMetazoa" id="AFUN019769-PA"/>
    </source>
</evidence>
<dbReference type="VEuPathDB" id="VectorBase:AFUN019769"/>
<proteinExistence type="predicted"/>
<organism evidence="1">
    <name type="scientific">Anopheles funestus</name>
    <name type="common">African malaria mosquito</name>
    <dbReference type="NCBI Taxonomy" id="62324"/>
    <lineage>
        <taxon>Eukaryota</taxon>
        <taxon>Metazoa</taxon>
        <taxon>Ecdysozoa</taxon>
        <taxon>Arthropoda</taxon>
        <taxon>Hexapoda</taxon>
        <taxon>Insecta</taxon>
        <taxon>Pterygota</taxon>
        <taxon>Neoptera</taxon>
        <taxon>Endopterygota</taxon>
        <taxon>Diptera</taxon>
        <taxon>Nematocera</taxon>
        <taxon>Culicoidea</taxon>
        <taxon>Culicidae</taxon>
        <taxon>Anophelinae</taxon>
        <taxon>Anopheles</taxon>
    </lineage>
</organism>
<protein>
    <submittedName>
        <fullName evidence="1">Uncharacterized protein</fullName>
    </submittedName>
</protein>
<reference evidence="1" key="1">
    <citation type="submission" date="2020-05" db="UniProtKB">
        <authorList>
            <consortium name="EnsemblMetazoa"/>
        </authorList>
    </citation>
    <scope>IDENTIFICATION</scope>
    <source>
        <strain evidence="1">FUMOZ</strain>
    </source>
</reference>
<dbReference type="EnsemblMetazoa" id="AFUN019769-RA">
    <property type="protein sequence ID" value="AFUN019769-PA"/>
    <property type="gene ID" value="AFUN019769"/>
</dbReference>
<accession>A0A4Y0BHV5</accession>
<dbReference type="AlphaFoldDB" id="A0A4Y0BHV5"/>